<accession>A0ABR8SBY1</accession>
<evidence type="ECO:0000256" key="9">
    <source>
        <dbReference type="ARBA" id="ARBA00023098"/>
    </source>
</evidence>
<evidence type="ECO:0000256" key="6">
    <source>
        <dbReference type="ARBA" id="ARBA00016139"/>
    </source>
</evidence>
<dbReference type="CDD" id="cd07989">
    <property type="entry name" value="LPLAT_AGPAT-like"/>
    <property type="match status" value="1"/>
</dbReference>
<dbReference type="RefSeq" id="WP_191723367.1">
    <property type="nucleotide sequence ID" value="NZ_JACSQK010000005.1"/>
</dbReference>
<protein>
    <recommendedName>
        <fullName evidence="6 11">1-acyl-sn-glycerol-3-phosphate acyltransferase</fullName>
        <ecNumber evidence="5 11">2.3.1.51</ecNumber>
    </recommendedName>
</protein>
<keyword evidence="11" id="KW-0594">Phospholipid biosynthesis</keyword>
<dbReference type="Proteomes" id="UP000634919">
    <property type="component" value="Unassembled WGS sequence"/>
</dbReference>
<dbReference type="InterPro" id="IPR004552">
    <property type="entry name" value="AGP_acyltrans"/>
</dbReference>
<sequence length="259" mass="28942">MAGTWRATRRLVRMLWHIVQGIRLVRNGFNHLDAHAQQRLVEHWAQGFLRKAGIALQVEGLPIATSPVLWVANHQSWLDIPTLHAARYCRFVSKAEIAQWPLVGHLARAVGTLFIQRGSRRETQRIVQTMTEALQQGDSLAVFPEGTVGNGRDLLPFYGNTLQAAIDADVPIQPVGMTFVDARTGQASYAPCEAWQDEPIVRSLWRTLKTDHLVAVVRYGTPEKASGRDRRAWAGDLRTCVEALRQPATESVETGAKLR</sequence>
<dbReference type="InterPro" id="IPR002123">
    <property type="entry name" value="Plipid/glycerol_acylTrfase"/>
</dbReference>
<dbReference type="PANTHER" id="PTHR10434:SF64">
    <property type="entry name" value="1-ACYL-SN-GLYCEROL-3-PHOSPHATE ACYLTRANSFERASE-RELATED"/>
    <property type="match status" value="1"/>
</dbReference>
<dbReference type="Pfam" id="PF01553">
    <property type="entry name" value="Acyltransferase"/>
    <property type="match status" value="1"/>
</dbReference>
<evidence type="ECO:0000256" key="7">
    <source>
        <dbReference type="ARBA" id="ARBA00022516"/>
    </source>
</evidence>
<comment type="catalytic activity">
    <reaction evidence="1 11">
        <text>a 1-acyl-sn-glycero-3-phosphate + an acyl-CoA = a 1,2-diacyl-sn-glycero-3-phosphate + CoA</text>
        <dbReference type="Rhea" id="RHEA:19709"/>
        <dbReference type="ChEBI" id="CHEBI:57287"/>
        <dbReference type="ChEBI" id="CHEBI:57970"/>
        <dbReference type="ChEBI" id="CHEBI:58342"/>
        <dbReference type="ChEBI" id="CHEBI:58608"/>
        <dbReference type="EC" id="2.3.1.51"/>
    </reaction>
</comment>
<dbReference type="PANTHER" id="PTHR10434">
    <property type="entry name" value="1-ACYL-SN-GLYCEROL-3-PHOSPHATE ACYLTRANSFERASE"/>
    <property type="match status" value="1"/>
</dbReference>
<keyword evidence="7 11" id="KW-0444">Lipid biosynthesis</keyword>
<evidence type="ECO:0000259" key="12">
    <source>
        <dbReference type="SMART" id="SM00563"/>
    </source>
</evidence>
<comment type="caution">
    <text evidence="13">The sequence shown here is derived from an EMBL/GenBank/DDBJ whole genome shotgun (WGS) entry which is preliminary data.</text>
</comment>
<evidence type="ECO:0000256" key="10">
    <source>
        <dbReference type="ARBA" id="ARBA00023315"/>
    </source>
</evidence>
<evidence type="ECO:0000313" key="13">
    <source>
        <dbReference type="EMBL" id="MBD7960960.1"/>
    </source>
</evidence>
<keyword evidence="14" id="KW-1185">Reference proteome</keyword>
<comment type="similarity">
    <text evidence="4 11">Belongs to the 1-acyl-sn-glycerol-3-phosphate acyltransferase family.</text>
</comment>
<dbReference type="SUPFAM" id="SSF69593">
    <property type="entry name" value="Glycerol-3-phosphate (1)-acyltransferase"/>
    <property type="match status" value="1"/>
</dbReference>
<evidence type="ECO:0000256" key="4">
    <source>
        <dbReference type="ARBA" id="ARBA00008655"/>
    </source>
</evidence>
<dbReference type="GO" id="GO:0016746">
    <property type="term" value="F:acyltransferase activity"/>
    <property type="evidence" value="ECO:0007669"/>
    <property type="project" value="UniProtKB-KW"/>
</dbReference>
<name>A0ABR8SBY1_9BURK</name>
<comment type="pathway">
    <text evidence="3">Lipid metabolism.</text>
</comment>
<comment type="domain">
    <text evidence="11">The HXXXXD motif is essential for acyltransferase activity and may constitute the binding site for the phosphate moiety of the glycerol-3-phosphate.</text>
</comment>
<comment type="pathway">
    <text evidence="2">Phospholipid metabolism; CDP-diacylglycerol biosynthesis; CDP-diacylglycerol from sn-glycerol 3-phosphate: step 2/3.</text>
</comment>
<reference evidence="13 14" key="1">
    <citation type="submission" date="2020-08" db="EMBL/GenBank/DDBJ databases">
        <title>A Genomic Blueprint of the Chicken Gut Microbiome.</title>
        <authorList>
            <person name="Gilroy R."/>
            <person name="Ravi A."/>
            <person name="Getino M."/>
            <person name="Pursley I."/>
            <person name="Horton D.L."/>
            <person name="Alikhan N.-F."/>
            <person name="Baker D."/>
            <person name="Gharbi K."/>
            <person name="Hall N."/>
            <person name="Watson M."/>
            <person name="Adriaenssens E.M."/>
            <person name="Foster-Nyarko E."/>
            <person name="Jarju S."/>
            <person name="Secka A."/>
            <person name="Antonio M."/>
            <person name="Oren A."/>
            <person name="Chaudhuri R."/>
            <person name="La Ragione R.M."/>
            <person name="Hildebrand F."/>
            <person name="Pallen M.J."/>
        </authorList>
    </citation>
    <scope>NUCLEOTIDE SEQUENCE [LARGE SCALE GENOMIC DNA]</scope>
    <source>
        <strain evidence="13 14">Sa2CVA6</strain>
    </source>
</reference>
<evidence type="ECO:0000256" key="2">
    <source>
        <dbReference type="ARBA" id="ARBA00004728"/>
    </source>
</evidence>
<evidence type="ECO:0000256" key="3">
    <source>
        <dbReference type="ARBA" id="ARBA00005189"/>
    </source>
</evidence>
<evidence type="ECO:0000256" key="8">
    <source>
        <dbReference type="ARBA" id="ARBA00022679"/>
    </source>
</evidence>
<dbReference type="NCBIfam" id="TIGR00530">
    <property type="entry name" value="AGP_acyltrn"/>
    <property type="match status" value="1"/>
</dbReference>
<proteinExistence type="inferred from homology"/>
<dbReference type="SMART" id="SM00563">
    <property type="entry name" value="PlsC"/>
    <property type="match status" value="1"/>
</dbReference>
<organism evidence="13 14">
    <name type="scientific">Comamonas avium</name>
    <dbReference type="NCBI Taxonomy" id="2762231"/>
    <lineage>
        <taxon>Bacteria</taxon>
        <taxon>Pseudomonadati</taxon>
        <taxon>Pseudomonadota</taxon>
        <taxon>Betaproteobacteria</taxon>
        <taxon>Burkholderiales</taxon>
        <taxon>Comamonadaceae</taxon>
        <taxon>Comamonas</taxon>
    </lineage>
</organism>
<dbReference type="EC" id="2.3.1.51" evidence="5 11"/>
<feature type="domain" description="Phospholipid/glycerol acyltransferase" evidence="12">
    <location>
        <begin position="68"/>
        <end position="180"/>
    </location>
</feature>
<evidence type="ECO:0000313" key="14">
    <source>
        <dbReference type="Proteomes" id="UP000634919"/>
    </source>
</evidence>
<gene>
    <name evidence="13" type="ORF">H9646_10725</name>
</gene>
<keyword evidence="11" id="KW-1208">Phospholipid metabolism</keyword>
<evidence type="ECO:0000256" key="1">
    <source>
        <dbReference type="ARBA" id="ARBA00001141"/>
    </source>
</evidence>
<keyword evidence="9 11" id="KW-0443">Lipid metabolism</keyword>
<evidence type="ECO:0000256" key="5">
    <source>
        <dbReference type="ARBA" id="ARBA00013211"/>
    </source>
</evidence>
<keyword evidence="8 11" id="KW-0808">Transferase</keyword>
<evidence type="ECO:0000256" key="11">
    <source>
        <dbReference type="RuleBase" id="RU361267"/>
    </source>
</evidence>
<dbReference type="EMBL" id="JACSQK010000005">
    <property type="protein sequence ID" value="MBD7960960.1"/>
    <property type="molecule type" value="Genomic_DNA"/>
</dbReference>
<keyword evidence="10 11" id="KW-0012">Acyltransferase</keyword>